<accession>A0ABY9WSV7</accession>
<keyword evidence="2 4" id="KW-0238">DNA-binding</keyword>
<evidence type="ECO:0000256" key="1">
    <source>
        <dbReference type="ARBA" id="ARBA00023015"/>
    </source>
</evidence>
<feature type="domain" description="HTH tetR-type" evidence="6">
    <location>
        <begin position="37"/>
        <end position="95"/>
    </location>
</feature>
<dbReference type="InterPro" id="IPR025996">
    <property type="entry name" value="MT1864/Rv1816-like_C"/>
</dbReference>
<dbReference type="InterPro" id="IPR050109">
    <property type="entry name" value="HTH-type_TetR-like_transc_reg"/>
</dbReference>
<organism evidence="7 8">
    <name type="scientific">Archangium minus</name>
    <dbReference type="NCBI Taxonomy" id="83450"/>
    <lineage>
        <taxon>Bacteria</taxon>
        <taxon>Pseudomonadati</taxon>
        <taxon>Myxococcota</taxon>
        <taxon>Myxococcia</taxon>
        <taxon>Myxococcales</taxon>
        <taxon>Cystobacterineae</taxon>
        <taxon>Archangiaceae</taxon>
        <taxon>Archangium</taxon>
    </lineage>
</organism>
<feature type="DNA-binding region" description="H-T-H motif" evidence="4">
    <location>
        <begin position="58"/>
        <end position="77"/>
    </location>
</feature>
<dbReference type="SUPFAM" id="SSF48498">
    <property type="entry name" value="Tetracyclin repressor-like, C-terminal domain"/>
    <property type="match status" value="1"/>
</dbReference>
<evidence type="ECO:0000313" key="7">
    <source>
        <dbReference type="EMBL" id="WNG46838.1"/>
    </source>
</evidence>
<evidence type="ECO:0000256" key="5">
    <source>
        <dbReference type="SAM" id="MobiDB-lite"/>
    </source>
</evidence>
<keyword evidence="8" id="KW-1185">Reference proteome</keyword>
<keyword evidence="3" id="KW-0804">Transcription</keyword>
<dbReference type="PANTHER" id="PTHR30055">
    <property type="entry name" value="HTH-TYPE TRANSCRIPTIONAL REGULATOR RUTR"/>
    <property type="match status" value="1"/>
</dbReference>
<evidence type="ECO:0000256" key="4">
    <source>
        <dbReference type="PROSITE-ProRule" id="PRU00335"/>
    </source>
</evidence>
<dbReference type="EMBL" id="CP043494">
    <property type="protein sequence ID" value="WNG46838.1"/>
    <property type="molecule type" value="Genomic_DNA"/>
</dbReference>
<dbReference type="SUPFAM" id="SSF46689">
    <property type="entry name" value="Homeodomain-like"/>
    <property type="match status" value="1"/>
</dbReference>
<dbReference type="Pfam" id="PF00440">
    <property type="entry name" value="TetR_N"/>
    <property type="match status" value="1"/>
</dbReference>
<feature type="region of interest" description="Disordered" evidence="5">
    <location>
        <begin position="226"/>
        <end position="250"/>
    </location>
</feature>
<name>A0ABY9WSV7_9BACT</name>
<evidence type="ECO:0000313" key="8">
    <source>
        <dbReference type="Proteomes" id="UP001611383"/>
    </source>
</evidence>
<evidence type="ECO:0000259" key="6">
    <source>
        <dbReference type="PROSITE" id="PS50977"/>
    </source>
</evidence>
<feature type="region of interest" description="Disordered" evidence="5">
    <location>
        <begin position="1"/>
        <end position="31"/>
    </location>
</feature>
<keyword evidence="1" id="KW-0805">Transcription regulation</keyword>
<reference evidence="7 8" key="1">
    <citation type="submission" date="2019-08" db="EMBL/GenBank/DDBJ databases">
        <title>Archangium and Cystobacter genomes.</title>
        <authorList>
            <person name="Chen I.-C.K."/>
            <person name="Wielgoss S."/>
        </authorList>
    </citation>
    <scope>NUCLEOTIDE SEQUENCE [LARGE SCALE GENOMIC DNA]</scope>
    <source>
        <strain evidence="7 8">Cbm 6</strain>
    </source>
</reference>
<dbReference type="Gene3D" id="1.10.357.10">
    <property type="entry name" value="Tetracycline Repressor, domain 2"/>
    <property type="match status" value="1"/>
</dbReference>
<dbReference type="InterPro" id="IPR001647">
    <property type="entry name" value="HTH_TetR"/>
</dbReference>
<gene>
    <name evidence="7" type="ORF">F0U60_23965</name>
</gene>
<sequence>MWPRVAGPGGEAYARRTMSAERRQPIPKKPASAYHHGRLREALIAAALRLIGGGEDVNLREAARLVGVSPGAPFRHFRDKAALLAAVAEETMRRFRREVVTALGAAPSAPSAQIHAMAVAYLRFALGEPAYFRAFARAGELGFFDSDFFKKENQETLDALDGLIIEGQQRGEVAPGDPRIVHLAARAFVYGLGRMYVEGHFARLGLGGDAPLSVAEQALAVFERGLLRSEPSRPPGTSRRAAKDTQRVGP</sequence>
<proteinExistence type="predicted"/>
<evidence type="ECO:0000256" key="2">
    <source>
        <dbReference type="ARBA" id="ARBA00023125"/>
    </source>
</evidence>
<dbReference type="Pfam" id="PF13305">
    <property type="entry name" value="TetR_C_33"/>
    <property type="match status" value="1"/>
</dbReference>
<dbReference type="InterPro" id="IPR009057">
    <property type="entry name" value="Homeodomain-like_sf"/>
</dbReference>
<protein>
    <submittedName>
        <fullName evidence="7">TetR/AcrR family transcriptional regulator</fullName>
    </submittedName>
</protein>
<evidence type="ECO:0000256" key="3">
    <source>
        <dbReference type="ARBA" id="ARBA00023163"/>
    </source>
</evidence>
<dbReference type="PROSITE" id="PS50977">
    <property type="entry name" value="HTH_TETR_2"/>
    <property type="match status" value="1"/>
</dbReference>
<dbReference type="Proteomes" id="UP001611383">
    <property type="component" value="Chromosome"/>
</dbReference>
<feature type="compositionally biased region" description="Basic and acidic residues" evidence="5">
    <location>
        <begin position="241"/>
        <end position="250"/>
    </location>
</feature>
<dbReference type="PANTHER" id="PTHR30055:SF220">
    <property type="entry name" value="TETR-FAMILY REGULATORY PROTEIN"/>
    <property type="match status" value="1"/>
</dbReference>
<dbReference type="InterPro" id="IPR036271">
    <property type="entry name" value="Tet_transcr_reg_TetR-rel_C_sf"/>
</dbReference>